<feature type="region of interest" description="Disordered" evidence="1">
    <location>
        <begin position="297"/>
        <end position="330"/>
    </location>
</feature>
<keyword evidence="4" id="KW-1185">Reference proteome</keyword>
<dbReference type="EMBL" id="PVTL01000004">
    <property type="protein sequence ID" value="PRY68306.1"/>
    <property type="molecule type" value="Genomic_DNA"/>
</dbReference>
<accession>A0A2T0VDQ3</accession>
<dbReference type="PROSITE" id="PS51257">
    <property type="entry name" value="PROKAR_LIPOPROTEIN"/>
    <property type="match status" value="1"/>
</dbReference>
<evidence type="ECO:0000256" key="1">
    <source>
        <dbReference type="SAM" id="MobiDB-lite"/>
    </source>
</evidence>
<sequence>MNNRVRTLAALMVAATTLALAGCSLWEPPAAVKEVAEELVTQIREIDGVASAEVEVRSRDPKDHHNDWILSFAVTATNSAGLEPLPPAVGRVVASASFSVYAAYATLTVPARIGIAEVVLQDLGAESVVAAERLRAIPEVEAVRVGGTASGTSVTARPGASLPQIAASLRAVDGFGVHEPLLTAAVQWTSAAPQAYRWAMVGAATPGVEMLDVLQRLGDDSSVDRIYATQSVAWGDLGDAPYLRPSISIEADDPESVVELLTATRDAAAEAGSAPRTGFRVTSAGGGELSGFVGLPLGAPEPQDLPAPPEPEADAAAPLPAGGATAPAEWVPSDDPAVLAQLDVLTAEVAAFLDNTERIAGVTAEHTVRAEQCSQASGTSIRGDIVLPIFEVTDSADEAFAAITADWVSNGLVQSDRALGLDIYGTQLLDATVTGATIRGTTDGISISANSACVS</sequence>
<protein>
    <recommendedName>
        <fullName evidence="5">Lipoprotein</fullName>
    </recommendedName>
</protein>
<dbReference type="AlphaFoldDB" id="A0A2T0VDQ3"/>
<dbReference type="RefSeq" id="WP_146134360.1">
    <property type="nucleotide sequence ID" value="NZ_PVTL01000004.1"/>
</dbReference>
<evidence type="ECO:0000313" key="3">
    <source>
        <dbReference type="EMBL" id="PRY68306.1"/>
    </source>
</evidence>
<feature type="signal peptide" evidence="2">
    <location>
        <begin position="1"/>
        <end position="21"/>
    </location>
</feature>
<feature type="compositionally biased region" description="Low complexity" evidence="1">
    <location>
        <begin position="314"/>
        <end position="329"/>
    </location>
</feature>
<comment type="caution">
    <text evidence="3">The sequence shown here is derived from an EMBL/GenBank/DDBJ whole genome shotgun (WGS) entry which is preliminary data.</text>
</comment>
<proteinExistence type="predicted"/>
<evidence type="ECO:0000256" key="2">
    <source>
        <dbReference type="SAM" id="SignalP"/>
    </source>
</evidence>
<dbReference type="OrthoDB" id="5095937at2"/>
<evidence type="ECO:0008006" key="5">
    <source>
        <dbReference type="Google" id="ProtNLM"/>
    </source>
</evidence>
<reference evidence="3 4" key="1">
    <citation type="submission" date="2018-03" db="EMBL/GenBank/DDBJ databases">
        <title>Genomic Encyclopedia of Type Strains, Phase III (KMG-III): the genomes of soil and plant-associated and newly described type strains.</title>
        <authorList>
            <person name="Whitman W."/>
        </authorList>
    </citation>
    <scope>NUCLEOTIDE SEQUENCE [LARGE SCALE GENOMIC DNA]</scope>
    <source>
        <strain evidence="3 4">CGMCC 1.12484</strain>
    </source>
</reference>
<name>A0A2T0VDQ3_9MICO</name>
<gene>
    <name evidence="3" type="ORF">B0I08_1048</name>
</gene>
<organism evidence="3 4">
    <name type="scientific">Glaciihabitans tibetensis</name>
    <dbReference type="NCBI Taxonomy" id="1266600"/>
    <lineage>
        <taxon>Bacteria</taxon>
        <taxon>Bacillati</taxon>
        <taxon>Actinomycetota</taxon>
        <taxon>Actinomycetes</taxon>
        <taxon>Micrococcales</taxon>
        <taxon>Microbacteriaceae</taxon>
        <taxon>Glaciihabitans</taxon>
    </lineage>
</organism>
<evidence type="ECO:0000313" key="4">
    <source>
        <dbReference type="Proteomes" id="UP000237983"/>
    </source>
</evidence>
<keyword evidence="2" id="KW-0732">Signal</keyword>
<dbReference type="Proteomes" id="UP000237983">
    <property type="component" value="Unassembled WGS sequence"/>
</dbReference>
<feature type="chain" id="PRO_5038742540" description="Lipoprotein" evidence="2">
    <location>
        <begin position="22"/>
        <end position="455"/>
    </location>
</feature>